<keyword evidence="2" id="KW-0472">Membrane</keyword>
<keyword evidence="2" id="KW-0812">Transmembrane</keyword>
<keyword evidence="4" id="KW-1185">Reference proteome</keyword>
<accession>A0A927PLC3</accession>
<sequence length="80" mass="8547">MSIMETVLVFVVIPAAVIAVLGLAAMLKKPELRPEPYRLGDPWPYGPLWWSAVDEHGHSHGGHGDTSDAQPIGGSASATW</sequence>
<dbReference type="AlphaFoldDB" id="A0A927PLC3"/>
<feature type="compositionally biased region" description="Basic and acidic residues" evidence="1">
    <location>
        <begin position="56"/>
        <end position="66"/>
    </location>
</feature>
<comment type="caution">
    <text evidence="3">The sequence shown here is derived from an EMBL/GenBank/DDBJ whole genome shotgun (WGS) entry which is preliminary data.</text>
</comment>
<evidence type="ECO:0000313" key="3">
    <source>
        <dbReference type="EMBL" id="MBD8505699.1"/>
    </source>
</evidence>
<proteinExistence type="predicted"/>
<evidence type="ECO:0000256" key="2">
    <source>
        <dbReference type="SAM" id="Phobius"/>
    </source>
</evidence>
<feature type="region of interest" description="Disordered" evidence="1">
    <location>
        <begin position="56"/>
        <end position="80"/>
    </location>
</feature>
<evidence type="ECO:0000256" key="1">
    <source>
        <dbReference type="SAM" id="MobiDB-lite"/>
    </source>
</evidence>
<organism evidence="3 4">
    <name type="scientific">Lolliginicoccus lacisalsi</name>
    <dbReference type="NCBI Taxonomy" id="2742202"/>
    <lineage>
        <taxon>Bacteria</taxon>
        <taxon>Bacillati</taxon>
        <taxon>Actinomycetota</taxon>
        <taxon>Actinomycetes</taxon>
        <taxon>Mycobacteriales</taxon>
        <taxon>Hoyosellaceae</taxon>
        <taxon>Lolliginicoccus</taxon>
    </lineage>
</organism>
<evidence type="ECO:0000313" key="4">
    <source>
        <dbReference type="Proteomes" id="UP000642993"/>
    </source>
</evidence>
<protein>
    <submittedName>
        <fullName evidence="3">Uncharacterized protein</fullName>
    </submittedName>
</protein>
<keyword evidence="2" id="KW-1133">Transmembrane helix</keyword>
<dbReference type="EMBL" id="JACYWE010000002">
    <property type="protein sequence ID" value="MBD8505699.1"/>
    <property type="molecule type" value="Genomic_DNA"/>
</dbReference>
<reference evidence="3" key="1">
    <citation type="submission" date="2020-09" db="EMBL/GenBank/DDBJ databases">
        <title>Hoyosella lacisalsi sp. nov., a halotolerant actinobacterium isolated from soil of Lake Gudzhirganskoe.</title>
        <authorList>
            <person name="Yang Q."/>
            <person name="Guo P.Y."/>
            <person name="Liu S.W."/>
            <person name="Li F.N."/>
            <person name="Sun C.H."/>
        </authorList>
    </citation>
    <scope>NUCLEOTIDE SEQUENCE</scope>
    <source>
        <strain evidence="3">G463</strain>
    </source>
</reference>
<name>A0A927PLC3_9ACTN</name>
<gene>
    <name evidence="3" type="ORF">HT102_04260</name>
</gene>
<feature type="transmembrane region" description="Helical" evidence="2">
    <location>
        <begin position="6"/>
        <end position="27"/>
    </location>
</feature>
<dbReference type="Proteomes" id="UP000642993">
    <property type="component" value="Unassembled WGS sequence"/>
</dbReference>